<evidence type="ECO:0008006" key="3">
    <source>
        <dbReference type="Google" id="ProtNLM"/>
    </source>
</evidence>
<accession>A0A553ZRL4</accession>
<sequence length="226" mass="24636">MPATANGHAPTAAAPAAKGGRVLWTPRIKAGRSAFPDVQCSGGTFGVVSDRVKGKVWRARQAGGRERCEAVGPKLKLGSTFFLGWSSKVNIHDGKSRYVFQLKCSPSTGTANHPVEMDITKGRIRLQAWTHKHVAVPLWTARVKNGTWHSYALKIHEGRKSGTLELWFDGAKQRFSNGSTRYTGTTYDGTTNYLKWGSYHPSTRDAVNWFTSPRMATTLAAATAGS</sequence>
<protein>
    <recommendedName>
        <fullName evidence="3">Polysaccharide lyase</fullName>
    </recommendedName>
</protein>
<gene>
    <name evidence="1" type="ORF">FNZ23_00455</name>
</gene>
<organism evidence="1 2">
    <name type="scientific">Streptomyces benahoarensis</name>
    <dbReference type="NCBI Taxonomy" id="2595054"/>
    <lineage>
        <taxon>Bacteria</taxon>
        <taxon>Bacillati</taxon>
        <taxon>Actinomycetota</taxon>
        <taxon>Actinomycetes</taxon>
        <taxon>Kitasatosporales</taxon>
        <taxon>Streptomycetaceae</taxon>
        <taxon>Streptomyces</taxon>
    </lineage>
</organism>
<dbReference type="Gene3D" id="2.60.120.200">
    <property type="match status" value="1"/>
</dbReference>
<evidence type="ECO:0000313" key="2">
    <source>
        <dbReference type="Proteomes" id="UP000320888"/>
    </source>
</evidence>
<dbReference type="RefSeq" id="WP_143939511.1">
    <property type="nucleotide sequence ID" value="NZ_VKLS01000002.1"/>
</dbReference>
<dbReference type="AlphaFoldDB" id="A0A553ZRL4"/>
<dbReference type="OrthoDB" id="5699564at2"/>
<name>A0A553ZRL4_9ACTN</name>
<dbReference type="EMBL" id="VKLS01000002">
    <property type="protein sequence ID" value="TSB44121.1"/>
    <property type="molecule type" value="Genomic_DNA"/>
</dbReference>
<dbReference type="Proteomes" id="UP000320888">
    <property type="component" value="Unassembled WGS sequence"/>
</dbReference>
<dbReference type="InterPro" id="IPR025975">
    <property type="entry name" value="Polysacc_lyase"/>
</dbReference>
<keyword evidence="2" id="KW-1185">Reference proteome</keyword>
<dbReference type="Pfam" id="PF14099">
    <property type="entry name" value="Polysacc_lyase"/>
    <property type="match status" value="1"/>
</dbReference>
<evidence type="ECO:0000313" key="1">
    <source>
        <dbReference type="EMBL" id="TSB44121.1"/>
    </source>
</evidence>
<comment type="caution">
    <text evidence="1">The sequence shown here is derived from an EMBL/GenBank/DDBJ whole genome shotgun (WGS) entry which is preliminary data.</text>
</comment>
<reference evidence="1 2" key="1">
    <citation type="submission" date="2019-07" db="EMBL/GenBank/DDBJ databases">
        <title>Draft genome for Streptomyces benahoarensis MZ03-48.</title>
        <authorList>
            <person name="Gonzalez-Pimentel J.L."/>
        </authorList>
    </citation>
    <scope>NUCLEOTIDE SEQUENCE [LARGE SCALE GENOMIC DNA]</scope>
    <source>
        <strain evidence="1 2">MZ03-48</strain>
    </source>
</reference>
<proteinExistence type="predicted"/>